<protein>
    <submittedName>
        <fullName evidence="1">Uncharacterized protein</fullName>
    </submittedName>
</protein>
<organism evidence="1 2">
    <name type="scientific">Populus trichocarpa</name>
    <name type="common">Western balsam poplar</name>
    <name type="synonym">Populus balsamifera subsp. trichocarpa</name>
    <dbReference type="NCBI Taxonomy" id="3694"/>
    <lineage>
        <taxon>Eukaryota</taxon>
        <taxon>Viridiplantae</taxon>
        <taxon>Streptophyta</taxon>
        <taxon>Embryophyta</taxon>
        <taxon>Tracheophyta</taxon>
        <taxon>Spermatophyta</taxon>
        <taxon>Magnoliopsida</taxon>
        <taxon>eudicotyledons</taxon>
        <taxon>Gunneridae</taxon>
        <taxon>Pentapetalae</taxon>
        <taxon>rosids</taxon>
        <taxon>fabids</taxon>
        <taxon>Malpighiales</taxon>
        <taxon>Salicaceae</taxon>
        <taxon>Saliceae</taxon>
        <taxon>Populus</taxon>
    </lineage>
</organism>
<name>A0A2K1YAA6_POPTR</name>
<sequence>MYFSIYPQFVHKITHTHTDIYRERVLQDQIFYRLRESWSRWFNQKWQTMNALTSSRPWIGFLQNDAKVHTLYTAKFNITDKGLFKIFLS</sequence>
<reference evidence="1 2" key="1">
    <citation type="journal article" date="2006" name="Science">
        <title>The genome of black cottonwood, Populus trichocarpa (Torr. &amp; Gray).</title>
        <authorList>
            <person name="Tuskan G.A."/>
            <person name="Difazio S."/>
            <person name="Jansson S."/>
            <person name="Bohlmann J."/>
            <person name="Grigoriev I."/>
            <person name="Hellsten U."/>
            <person name="Putnam N."/>
            <person name="Ralph S."/>
            <person name="Rombauts S."/>
            <person name="Salamov A."/>
            <person name="Schein J."/>
            <person name="Sterck L."/>
            <person name="Aerts A."/>
            <person name="Bhalerao R.R."/>
            <person name="Bhalerao R.P."/>
            <person name="Blaudez D."/>
            <person name="Boerjan W."/>
            <person name="Brun A."/>
            <person name="Brunner A."/>
            <person name="Busov V."/>
            <person name="Campbell M."/>
            <person name="Carlson J."/>
            <person name="Chalot M."/>
            <person name="Chapman J."/>
            <person name="Chen G.L."/>
            <person name="Cooper D."/>
            <person name="Coutinho P.M."/>
            <person name="Couturier J."/>
            <person name="Covert S."/>
            <person name="Cronk Q."/>
            <person name="Cunningham R."/>
            <person name="Davis J."/>
            <person name="Degroeve S."/>
            <person name="Dejardin A."/>
            <person name="Depamphilis C."/>
            <person name="Detter J."/>
            <person name="Dirks B."/>
            <person name="Dubchak I."/>
            <person name="Duplessis S."/>
            <person name="Ehlting J."/>
            <person name="Ellis B."/>
            <person name="Gendler K."/>
            <person name="Goodstein D."/>
            <person name="Gribskov M."/>
            <person name="Grimwood J."/>
            <person name="Groover A."/>
            <person name="Gunter L."/>
            <person name="Hamberger B."/>
            <person name="Heinze B."/>
            <person name="Helariutta Y."/>
            <person name="Henrissat B."/>
            <person name="Holligan D."/>
            <person name="Holt R."/>
            <person name="Huang W."/>
            <person name="Islam-Faridi N."/>
            <person name="Jones S."/>
            <person name="Jones-Rhoades M."/>
            <person name="Jorgensen R."/>
            <person name="Joshi C."/>
            <person name="Kangasjarvi J."/>
            <person name="Karlsson J."/>
            <person name="Kelleher C."/>
            <person name="Kirkpatrick R."/>
            <person name="Kirst M."/>
            <person name="Kohler A."/>
            <person name="Kalluri U."/>
            <person name="Larimer F."/>
            <person name="Leebens-Mack J."/>
            <person name="Leple J.C."/>
            <person name="Locascio P."/>
            <person name="Lou Y."/>
            <person name="Lucas S."/>
            <person name="Martin F."/>
            <person name="Montanini B."/>
            <person name="Napoli C."/>
            <person name="Nelson D.R."/>
            <person name="Nelson C."/>
            <person name="Nieminen K."/>
            <person name="Nilsson O."/>
            <person name="Pereda V."/>
            <person name="Peter G."/>
            <person name="Philippe R."/>
            <person name="Pilate G."/>
            <person name="Poliakov A."/>
            <person name="Razumovskaya J."/>
            <person name="Richardson P."/>
            <person name="Rinaldi C."/>
            <person name="Ritland K."/>
            <person name="Rouze P."/>
            <person name="Ryaboy D."/>
            <person name="Schmutz J."/>
            <person name="Schrader J."/>
            <person name="Segerman B."/>
            <person name="Shin H."/>
            <person name="Siddiqui A."/>
            <person name="Sterky F."/>
            <person name="Terry A."/>
            <person name="Tsai C.J."/>
            <person name="Uberbacher E."/>
            <person name="Unneberg P."/>
            <person name="Vahala J."/>
            <person name="Wall K."/>
            <person name="Wessler S."/>
            <person name="Yang G."/>
            <person name="Yin T."/>
            <person name="Douglas C."/>
            <person name="Marra M."/>
            <person name="Sandberg G."/>
            <person name="Van de Peer Y."/>
            <person name="Rokhsar D."/>
        </authorList>
    </citation>
    <scope>NUCLEOTIDE SEQUENCE [LARGE SCALE GENOMIC DNA]</scope>
    <source>
        <strain evidence="2">cv. Nisqually</strain>
    </source>
</reference>
<gene>
    <name evidence="1" type="ORF">POPTR_012G074100</name>
</gene>
<dbReference type="Proteomes" id="UP000006729">
    <property type="component" value="Chromosome 12"/>
</dbReference>
<dbReference type="InParanoid" id="A0A2K1YAA6"/>
<dbReference type="EMBL" id="CM009301">
    <property type="protein sequence ID" value="PNT09964.1"/>
    <property type="molecule type" value="Genomic_DNA"/>
</dbReference>
<keyword evidence="2" id="KW-1185">Reference proteome</keyword>
<accession>A0A2K1YAA6</accession>
<dbReference type="AlphaFoldDB" id="A0A2K1YAA6"/>
<proteinExistence type="predicted"/>
<evidence type="ECO:0000313" key="1">
    <source>
        <dbReference type="EMBL" id="PNT09964.1"/>
    </source>
</evidence>
<evidence type="ECO:0000313" key="2">
    <source>
        <dbReference type="Proteomes" id="UP000006729"/>
    </source>
</evidence>